<dbReference type="GO" id="GO:0005304">
    <property type="term" value="F:L-valine transmembrane transporter activity"/>
    <property type="evidence" value="ECO:0007669"/>
    <property type="project" value="TreeGrafter"/>
</dbReference>
<feature type="transmembrane region" description="Helical" evidence="10">
    <location>
        <begin position="70"/>
        <end position="93"/>
    </location>
</feature>
<keyword evidence="7 10" id="KW-1133">Transmembrane helix</keyword>
<feature type="transmembrane region" description="Helical" evidence="10">
    <location>
        <begin position="339"/>
        <end position="358"/>
    </location>
</feature>
<evidence type="ECO:0000256" key="9">
    <source>
        <dbReference type="ARBA" id="ARBA00037998"/>
    </source>
</evidence>
<dbReference type="KEGG" id="fal:FRAAL0726"/>
<dbReference type="GO" id="GO:0015188">
    <property type="term" value="F:L-isoleucine transmembrane transporter activity"/>
    <property type="evidence" value="ECO:0007669"/>
    <property type="project" value="TreeGrafter"/>
</dbReference>
<evidence type="ECO:0000256" key="4">
    <source>
        <dbReference type="ARBA" id="ARBA00022519"/>
    </source>
</evidence>
<keyword evidence="5 10" id="KW-0812">Transmembrane</keyword>
<dbReference type="GO" id="GO:0015192">
    <property type="term" value="F:L-phenylalanine transmembrane transporter activity"/>
    <property type="evidence" value="ECO:0007669"/>
    <property type="project" value="TreeGrafter"/>
</dbReference>
<evidence type="ECO:0000256" key="3">
    <source>
        <dbReference type="ARBA" id="ARBA00022475"/>
    </source>
</evidence>
<dbReference type="InterPro" id="IPR052157">
    <property type="entry name" value="BCAA_transport_permease"/>
</dbReference>
<comment type="similarity">
    <text evidence="9">Belongs to the binding-protein-dependent transport system permease family. LivHM subfamily.</text>
</comment>
<evidence type="ECO:0000313" key="11">
    <source>
        <dbReference type="EMBL" id="CAJ59396.1"/>
    </source>
</evidence>
<evidence type="ECO:0000256" key="2">
    <source>
        <dbReference type="ARBA" id="ARBA00022448"/>
    </source>
</evidence>
<keyword evidence="8 10" id="KW-0472">Membrane</keyword>
<feature type="transmembrane region" description="Helical" evidence="10">
    <location>
        <begin position="100"/>
        <end position="116"/>
    </location>
</feature>
<evidence type="ECO:0000256" key="1">
    <source>
        <dbReference type="ARBA" id="ARBA00004651"/>
    </source>
</evidence>
<dbReference type="Proteomes" id="UP000000657">
    <property type="component" value="Chromosome"/>
</dbReference>
<evidence type="ECO:0000256" key="8">
    <source>
        <dbReference type="ARBA" id="ARBA00023136"/>
    </source>
</evidence>
<gene>
    <name evidence="11" type="primary">braD</name>
    <name evidence="11" type="ordered locus">FRAAL0726</name>
</gene>
<dbReference type="PANTHER" id="PTHR11795:SF371">
    <property type="entry name" value="HIGH-AFFINITY BRANCHED-CHAIN AMINO ACID TRANSPORT SYSTEM PERMEASE PROTEIN LIVH"/>
    <property type="match status" value="1"/>
</dbReference>
<evidence type="ECO:0000256" key="7">
    <source>
        <dbReference type="ARBA" id="ARBA00022989"/>
    </source>
</evidence>
<dbReference type="InterPro" id="IPR001851">
    <property type="entry name" value="ABC_transp_permease"/>
</dbReference>
<dbReference type="PANTHER" id="PTHR11795">
    <property type="entry name" value="BRANCHED-CHAIN AMINO ACID TRANSPORT SYSTEM PERMEASE PROTEIN LIVH"/>
    <property type="match status" value="1"/>
</dbReference>
<dbReference type="AlphaFoldDB" id="Q0RSR1"/>
<keyword evidence="2" id="KW-0813">Transport</keyword>
<feature type="transmembrane region" description="Helical" evidence="10">
    <location>
        <begin position="204"/>
        <end position="229"/>
    </location>
</feature>
<evidence type="ECO:0000313" key="12">
    <source>
        <dbReference type="Proteomes" id="UP000000657"/>
    </source>
</evidence>
<dbReference type="eggNOG" id="COG0559">
    <property type="taxonomic scope" value="Bacteria"/>
</dbReference>
<keyword evidence="3" id="KW-1003">Cell membrane</keyword>
<sequence length="365" mass="38273">MRCASGHRLAASGETSAWQNGLSSTRINIHHQDAHPPPERTFCRANEPRDERGTRMGFLDQFWQLTIDGLMVGSLYAVIALGYTLVYGVLQLINFAHSEVFMLGSFGGLFVARALLPDDGSVPGGLASVGLVAVGLGAGAVCGGLAAFTLERVAYRPLRRRSAPRLAYLISAIGASLFAVNLAGKEFGRQNVDLPDLFHNGTVFTVFGADVSTQSLVIFAVAVAMLIGLDRLVAGTRLGQGIRAVAQDADTAVLMGVNVERIIIVTFVVGGLLAGAGGFLYAMTFNASYSMGFVPGVKAFTAAVLGGIGNVRGAMLGGLLLGLVESYGGYLFQASYKDVIAFLVLVAILMIRPSGLLGERLGRAA</sequence>
<evidence type="ECO:0000256" key="6">
    <source>
        <dbReference type="ARBA" id="ARBA00022970"/>
    </source>
</evidence>
<keyword evidence="12" id="KW-1185">Reference proteome</keyword>
<dbReference type="HOGENOM" id="CLU_039929_3_0_11"/>
<name>Q0RSR1_FRAAA</name>
<evidence type="ECO:0000256" key="10">
    <source>
        <dbReference type="SAM" id="Phobius"/>
    </source>
</evidence>
<keyword evidence="4" id="KW-0997">Cell inner membrane</keyword>
<comment type="subcellular location">
    <subcellularLocation>
        <location evidence="1">Cell membrane</location>
        <topology evidence="1">Multi-pass membrane protein</topology>
    </subcellularLocation>
</comment>
<keyword evidence="6" id="KW-0029">Amino-acid transport</keyword>
<evidence type="ECO:0000256" key="5">
    <source>
        <dbReference type="ARBA" id="ARBA00022692"/>
    </source>
</evidence>
<dbReference type="CDD" id="cd06582">
    <property type="entry name" value="TM_PBP1_LivH_like"/>
    <property type="match status" value="1"/>
</dbReference>
<dbReference type="GO" id="GO:0005886">
    <property type="term" value="C:plasma membrane"/>
    <property type="evidence" value="ECO:0007669"/>
    <property type="project" value="UniProtKB-SubCell"/>
</dbReference>
<dbReference type="GO" id="GO:0015808">
    <property type="term" value="P:L-alanine transport"/>
    <property type="evidence" value="ECO:0007669"/>
    <property type="project" value="TreeGrafter"/>
</dbReference>
<organism evidence="11 12">
    <name type="scientific">Frankia alni (strain DSM 45986 / CECT 9034 / ACN14a)</name>
    <dbReference type="NCBI Taxonomy" id="326424"/>
    <lineage>
        <taxon>Bacteria</taxon>
        <taxon>Bacillati</taxon>
        <taxon>Actinomycetota</taxon>
        <taxon>Actinomycetes</taxon>
        <taxon>Frankiales</taxon>
        <taxon>Frankiaceae</taxon>
        <taxon>Frankia</taxon>
    </lineage>
</organism>
<feature type="transmembrane region" description="Helical" evidence="10">
    <location>
        <begin position="128"/>
        <end position="154"/>
    </location>
</feature>
<dbReference type="Pfam" id="PF02653">
    <property type="entry name" value="BPD_transp_2"/>
    <property type="match status" value="1"/>
</dbReference>
<dbReference type="STRING" id="326424.FRAAL0726"/>
<dbReference type="GO" id="GO:0042941">
    <property type="term" value="P:D-alanine transmembrane transport"/>
    <property type="evidence" value="ECO:0007669"/>
    <property type="project" value="TreeGrafter"/>
</dbReference>
<reference evidence="11 12" key="1">
    <citation type="journal article" date="2007" name="Genome Res.">
        <title>Genome characteristics of facultatively symbiotic Frankia sp. strains reflect host range and host plant biogeography.</title>
        <authorList>
            <person name="Normand P."/>
            <person name="Lapierre P."/>
            <person name="Tisa L.S."/>
            <person name="Gogarten J.P."/>
            <person name="Alloisio N."/>
            <person name="Bagnarol E."/>
            <person name="Bassi C.A."/>
            <person name="Berry A.M."/>
            <person name="Bickhart D.M."/>
            <person name="Choisne N."/>
            <person name="Couloux A."/>
            <person name="Cournoyer B."/>
            <person name="Cruveiller S."/>
            <person name="Daubin V."/>
            <person name="Demange N."/>
            <person name="Francino M.P."/>
            <person name="Goltsman E."/>
            <person name="Huang Y."/>
            <person name="Kopp O.R."/>
            <person name="Labarre L."/>
            <person name="Lapidus A."/>
            <person name="Lavire C."/>
            <person name="Marechal J."/>
            <person name="Martinez M."/>
            <person name="Mastronunzio J.E."/>
            <person name="Mullin B.C."/>
            <person name="Niemann J."/>
            <person name="Pujic P."/>
            <person name="Rawnsley T."/>
            <person name="Rouy Z."/>
            <person name="Schenowitz C."/>
            <person name="Sellstedt A."/>
            <person name="Tavares F."/>
            <person name="Tomkins J.P."/>
            <person name="Vallenet D."/>
            <person name="Valverde C."/>
            <person name="Wall L.G."/>
            <person name="Wang Y."/>
            <person name="Medigue C."/>
            <person name="Benson D.R."/>
        </authorList>
    </citation>
    <scope>NUCLEOTIDE SEQUENCE [LARGE SCALE GENOMIC DNA]</scope>
    <source>
        <strain evidence="12">DSM 45986 / CECT 9034 / ACN14a</strain>
    </source>
</reference>
<feature type="transmembrane region" description="Helical" evidence="10">
    <location>
        <begin position="166"/>
        <end position="184"/>
    </location>
</feature>
<dbReference type="GO" id="GO:0015190">
    <property type="term" value="F:L-leucine transmembrane transporter activity"/>
    <property type="evidence" value="ECO:0007669"/>
    <property type="project" value="TreeGrafter"/>
</dbReference>
<protein>
    <submittedName>
        <fullName evidence="11">High-affinity branched-chain amino acid transport protein (ABC superfamily, membrane)</fullName>
    </submittedName>
</protein>
<dbReference type="EMBL" id="CT573213">
    <property type="protein sequence ID" value="CAJ59396.1"/>
    <property type="molecule type" value="Genomic_DNA"/>
</dbReference>
<dbReference type="GO" id="GO:1903806">
    <property type="term" value="P:L-isoleucine import across plasma membrane"/>
    <property type="evidence" value="ECO:0007669"/>
    <property type="project" value="TreeGrafter"/>
</dbReference>
<feature type="transmembrane region" description="Helical" evidence="10">
    <location>
        <begin position="262"/>
        <end position="283"/>
    </location>
</feature>
<proteinExistence type="inferred from homology"/>
<accession>Q0RSR1</accession>